<dbReference type="Proteomes" id="UP000680670">
    <property type="component" value="Unassembled WGS sequence"/>
</dbReference>
<dbReference type="RefSeq" id="WP_213021306.1">
    <property type="nucleotide sequence ID" value="NZ_BORJ01000013.1"/>
</dbReference>
<keyword evidence="3" id="KW-1185">Reference proteome</keyword>
<dbReference type="EMBL" id="BORJ01000013">
    <property type="protein sequence ID" value="GIN98239.1"/>
    <property type="molecule type" value="Genomic_DNA"/>
</dbReference>
<protein>
    <recommendedName>
        <fullName evidence="1">Probable transposase IS891/IS1136/IS1341 domain-containing protein</fullName>
    </recommendedName>
</protein>
<sequence>MGIFEGKRQKPLNIWVKELPKGKMKEIELIFDRQLMLSIAYEDGREVTENQFVNRAAIDVGEIHTITAVAENGENLIITERHLRSIHRLRNKKLSELQRKMSKCTKGSKQWKRYNRAKHYVLSKSEHQLRDALHKTTKQFVDWCLTTEVKEVAFW</sequence>
<evidence type="ECO:0000259" key="1">
    <source>
        <dbReference type="Pfam" id="PF01385"/>
    </source>
</evidence>
<feature type="domain" description="Probable transposase IS891/IS1136/IS1341" evidence="1">
    <location>
        <begin position="39"/>
        <end position="152"/>
    </location>
</feature>
<comment type="caution">
    <text evidence="2">The sequence shown here is derived from an EMBL/GenBank/DDBJ whole genome shotgun (WGS) entry which is preliminary data.</text>
</comment>
<evidence type="ECO:0000313" key="2">
    <source>
        <dbReference type="EMBL" id="GIN98239.1"/>
    </source>
</evidence>
<gene>
    <name evidence="2" type="ORF">J6TS1_41090</name>
</gene>
<name>A0ABQ4L204_SIMTE</name>
<organism evidence="2 3">
    <name type="scientific">Siminovitchia terrae</name>
    <name type="common">Bacillus terrae</name>
    <dbReference type="NCBI Taxonomy" id="1914933"/>
    <lineage>
        <taxon>Bacteria</taxon>
        <taxon>Bacillati</taxon>
        <taxon>Bacillota</taxon>
        <taxon>Bacilli</taxon>
        <taxon>Bacillales</taxon>
        <taxon>Bacillaceae</taxon>
        <taxon>Siminovitchia</taxon>
    </lineage>
</organism>
<dbReference type="InterPro" id="IPR001959">
    <property type="entry name" value="Transposase"/>
</dbReference>
<reference evidence="2 3" key="1">
    <citation type="submission" date="2021-03" db="EMBL/GenBank/DDBJ databases">
        <title>Antimicrobial resistance genes in bacteria isolated from Japanese honey, and their potential for conferring macrolide and lincosamide resistance in the American foulbrood pathogen Paenibacillus larvae.</title>
        <authorList>
            <person name="Okamoto M."/>
            <person name="Kumagai M."/>
            <person name="Kanamori H."/>
            <person name="Takamatsu D."/>
        </authorList>
    </citation>
    <scope>NUCLEOTIDE SEQUENCE [LARGE SCALE GENOMIC DNA]</scope>
    <source>
        <strain evidence="2 3">J6TS1</strain>
    </source>
</reference>
<evidence type="ECO:0000313" key="3">
    <source>
        <dbReference type="Proteomes" id="UP000680670"/>
    </source>
</evidence>
<accession>A0ABQ4L204</accession>
<proteinExistence type="predicted"/>
<dbReference type="Pfam" id="PF01385">
    <property type="entry name" value="OrfB_IS605"/>
    <property type="match status" value="1"/>
</dbReference>